<keyword evidence="2" id="KW-1185">Reference proteome</keyword>
<dbReference type="AlphaFoldDB" id="B4JXM2"/>
<dbReference type="STRING" id="7222.B4JXM2"/>
<organism evidence="2">
    <name type="scientific">Drosophila grimshawi</name>
    <name type="common">Hawaiian fruit fly</name>
    <name type="synonym">Idiomyia grimshawi</name>
    <dbReference type="NCBI Taxonomy" id="7222"/>
    <lineage>
        <taxon>Eukaryota</taxon>
        <taxon>Metazoa</taxon>
        <taxon>Ecdysozoa</taxon>
        <taxon>Arthropoda</taxon>
        <taxon>Hexapoda</taxon>
        <taxon>Insecta</taxon>
        <taxon>Pterygota</taxon>
        <taxon>Neoptera</taxon>
        <taxon>Endopterygota</taxon>
        <taxon>Diptera</taxon>
        <taxon>Brachycera</taxon>
        <taxon>Muscomorpha</taxon>
        <taxon>Ephydroidea</taxon>
        <taxon>Drosophilidae</taxon>
        <taxon>Drosophila</taxon>
        <taxon>Hawaiian Drosophila</taxon>
    </lineage>
</organism>
<dbReference type="eggNOG" id="ENOG502S15H">
    <property type="taxonomic scope" value="Eukaryota"/>
</dbReference>
<name>B4JXM2_DROGR</name>
<dbReference type="PhylomeDB" id="B4JXM2"/>
<dbReference type="PANTHER" id="PTHR21391">
    <property type="entry name" value="AT04489P-RELATED"/>
    <property type="match status" value="1"/>
</dbReference>
<dbReference type="InParanoid" id="B4JXM2"/>
<gene>
    <name evidence="1" type="primary">Dgri\GH17765</name>
    <name evidence="1" type="ORF">Dgri_GH17765</name>
</gene>
<protein>
    <submittedName>
        <fullName evidence="1">GH17765</fullName>
    </submittedName>
</protein>
<dbReference type="OMA" id="VFRRTIN"/>
<dbReference type="OrthoDB" id="7752111at2759"/>
<evidence type="ECO:0000313" key="2">
    <source>
        <dbReference type="Proteomes" id="UP000001070"/>
    </source>
</evidence>
<dbReference type="HOGENOM" id="CLU_035279_0_0_1"/>
<dbReference type="KEGG" id="dgr:6569538"/>
<accession>B4JXM2</accession>
<dbReference type="EMBL" id="CH916376">
    <property type="protein sequence ID" value="EDV95121.1"/>
    <property type="molecule type" value="Genomic_DNA"/>
</dbReference>
<evidence type="ECO:0000313" key="1">
    <source>
        <dbReference type="EMBL" id="EDV95121.1"/>
    </source>
</evidence>
<sequence>MPAELISPLDAARRQRKTKIFHQNYLNGAWKALRQNPIVLLDKYYNLANERKNYLSATYKRVQKFTRMLHARSPIYNAVHRRCSNPEVLERFHLTNIYRIQYQTRRNMLSILRNIRDLRAQNDTVGLRKLVSKVMGDYNVLKTRRVKPWQMNFMNEVYNHLALSLCENFRMPTYRVSPYDNDAMCRLLGVLLWKPAEPQSIVFGNRATYAYEDADTAFEEAKVFRRTINGLSKRLHFARLPMERSYLLHELADIHLSHNHLVQCLDYATRSVEEAARSANIKIWEFLATMLQVKVHAILGKYERLADVLNNAYRLAMDLKATNLCTFIEFCRMLNMDSITLRKISIVMANKRRQKISSRSSYNTLSPETPDADVGVNAVNVA</sequence>
<proteinExistence type="predicted"/>
<dbReference type="Proteomes" id="UP000001070">
    <property type="component" value="Unassembled WGS sequence"/>
</dbReference>
<reference evidence="1 2" key="1">
    <citation type="journal article" date="2007" name="Nature">
        <title>Evolution of genes and genomes on the Drosophila phylogeny.</title>
        <authorList>
            <consortium name="Drosophila 12 Genomes Consortium"/>
            <person name="Clark A.G."/>
            <person name="Eisen M.B."/>
            <person name="Smith D.R."/>
            <person name="Bergman C.M."/>
            <person name="Oliver B."/>
            <person name="Markow T.A."/>
            <person name="Kaufman T.C."/>
            <person name="Kellis M."/>
            <person name="Gelbart W."/>
            <person name="Iyer V.N."/>
            <person name="Pollard D.A."/>
            <person name="Sackton T.B."/>
            <person name="Larracuente A.M."/>
            <person name="Singh N.D."/>
            <person name="Abad J.P."/>
            <person name="Abt D.N."/>
            <person name="Adryan B."/>
            <person name="Aguade M."/>
            <person name="Akashi H."/>
            <person name="Anderson W.W."/>
            <person name="Aquadro C.F."/>
            <person name="Ardell D.H."/>
            <person name="Arguello R."/>
            <person name="Artieri C.G."/>
            <person name="Barbash D.A."/>
            <person name="Barker D."/>
            <person name="Barsanti P."/>
            <person name="Batterham P."/>
            <person name="Batzoglou S."/>
            <person name="Begun D."/>
            <person name="Bhutkar A."/>
            <person name="Blanco E."/>
            <person name="Bosak S.A."/>
            <person name="Bradley R.K."/>
            <person name="Brand A.D."/>
            <person name="Brent M.R."/>
            <person name="Brooks A.N."/>
            <person name="Brown R.H."/>
            <person name="Butlin R.K."/>
            <person name="Caggese C."/>
            <person name="Calvi B.R."/>
            <person name="Bernardo de Carvalho A."/>
            <person name="Caspi A."/>
            <person name="Castrezana S."/>
            <person name="Celniker S.E."/>
            <person name="Chang J.L."/>
            <person name="Chapple C."/>
            <person name="Chatterji S."/>
            <person name="Chinwalla A."/>
            <person name="Civetta A."/>
            <person name="Clifton S.W."/>
            <person name="Comeron J.M."/>
            <person name="Costello J.C."/>
            <person name="Coyne J.A."/>
            <person name="Daub J."/>
            <person name="David R.G."/>
            <person name="Delcher A.L."/>
            <person name="Delehaunty K."/>
            <person name="Do C.B."/>
            <person name="Ebling H."/>
            <person name="Edwards K."/>
            <person name="Eickbush T."/>
            <person name="Evans J.D."/>
            <person name="Filipski A."/>
            <person name="Findeiss S."/>
            <person name="Freyhult E."/>
            <person name="Fulton L."/>
            <person name="Fulton R."/>
            <person name="Garcia A.C."/>
            <person name="Gardiner A."/>
            <person name="Garfield D.A."/>
            <person name="Garvin B.E."/>
            <person name="Gibson G."/>
            <person name="Gilbert D."/>
            <person name="Gnerre S."/>
            <person name="Godfrey J."/>
            <person name="Good R."/>
            <person name="Gotea V."/>
            <person name="Gravely B."/>
            <person name="Greenberg A.J."/>
            <person name="Griffiths-Jones S."/>
            <person name="Gross S."/>
            <person name="Guigo R."/>
            <person name="Gustafson E.A."/>
            <person name="Haerty W."/>
            <person name="Hahn M.W."/>
            <person name="Halligan D.L."/>
            <person name="Halpern A.L."/>
            <person name="Halter G.M."/>
            <person name="Han M.V."/>
            <person name="Heger A."/>
            <person name="Hillier L."/>
            <person name="Hinrichs A.S."/>
            <person name="Holmes I."/>
            <person name="Hoskins R.A."/>
            <person name="Hubisz M.J."/>
            <person name="Hultmark D."/>
            <person name="Huntley M.A."/>
            <person name="Jaffe D.B."/>
            <person name="Jagadeeshan S."/>
            <person name="Jeck W.R."/>
            <person name="Johnson J."/>
            <person name="Jones C.D."/>
            <person name="Jordan W.C."/>
            <person name="Karpen G.H."/>
            <person name="Kataoka E."/>
            <person name="Keightley P.D."/>
            <person name="Kheradpour P."/>
            <person name="Kirkness E.F."/>
            <person name="Koerich L.B."/>
            <person name="Kristiansen K."/>
            <person name="Kudrna D."/>
            <person name="Kulathinal R.J."/>
            <person name="Kumar S."/>
            <person name="Kwok R."/>
            <person name="Lander E."/>
            <person name="Langley C.H."/>
            <person name="Lapoint R."/>
            <person name="Lazzaro B.P."/>
            <person name="Lee S.J."/>
            <person name="Levesque L."/>
            <person name="Li R."/>
            <person name="Lin C.F."/>
            <person name="Lin M.F."/>
            <person name="Lindblad-Toh K."/>
            <person name="Llopart A."/>
            <person name="Long M."/>
            <person name="Low L."/>
            <person name="Lozovsky E."/>
            <person name="Lu J."/>
            <person name="Luo M."/>
            <person name="Machado C.A."/>
            <person name="Makalowski W."/>
            <person name="Marzo M."/>
            <person name="Matsuda M."/>
            <person name="Matzkin L."/>
            <person name="McAllister B."/>
            <person name="McBride C.S."/>
            <person name="McKernan B."/>
            <person name="McKernan K."/>
            <person name="Mendez-Lago M."/>
            <person name="Minx P."/>
            <person name="Mollenhauer M.U."/>
            <person name="Montooth K."/>
            <person name="Mount S.M."/>
            <person name="Mu X."/>
            <person name="Myers E."/>
            <person name="Negre B."/>
            <person name="Newfeld S."/>
            <person name="Nielsen R."/>
            <person name="Noor M.A."/>
            <person name="O'Grady P."/>
            <person name="Pachter L."/>
            <person name="Papaceit M."/>
            <person name="Parisi M.J."/>
            <person name="Parisi M."/>
            <person name="Parts L."/>
            <person name="Pedersen J.S."/>
            <person name="Pesole G."/>
            <person name="Phillippy A.M."/>
            <person name="Ponting C.P."/>
            <person name="Pop M."/>
            <person name="Porcelli D."/>
            <person name="Powell J.R."/>
            <person name="Prohaska S."/>
            <person name="Pruitt K."/>
            <person name="Puig M."/>
            <person name="Quesneville H."/>
            <person name="Ram K.R."/>
            <person name="Rand D."/>
            <person name="Rasmussen M.D."/>
            <person name="Reed L.K."/>
            <person name="Reenan R."/>
            <person name="Reily A."/>
            <person name="Remington K.A."/>
            <person name="Rieger T.T."/>
            <person name="Ritchie M.G."/>
            <person name="Robin C."/>
            <person name="Rogers Y.H."/>
            <person name="Rohde C."/>
            <person name="Rozas J."/>
            <person name="Rubenfield M.J."/>
            <person name="Ruiz A."/>
            <person name="Russo S."/>
            <person name="Salzberg S.L."/>
            <person name="Sanchez-Gracia A."/>
            <person name="Saranga D.J."/>
            <person name="Sato H."/>
            <person name="Schaeffer S.W."/>
            <person name="Schatz M.C."/>
            <person name="Schlenke T."/>
            <person name="Schwartz R."/>
            <person name="Segarra C."/>
            <person name="Singh R.S."/>
            <person name="Sirot L."/>
            <person name="Sirota M."/>
            <person name="Sisneros N.B."/>
            <person name="Smith C.D."/>
            <person name="Smith T.F."/>
            <person name="Spieth J."/>
            <person name="Stage D.E."/>
            <person name="Stark A."/>
            <person name="Stephan W."/>
            <person name="Strausberg R.L."/>
            <person name="Strempel S."/>
            <person name="Sturgill D."/>
            <person name="Sutton G."/>
            <person name="Sutton G.G."/>
            <person name="Tao W."/>
            <person name="Teichmann S."/>
            <person name="Tobari Y.N."/>
            <person name="Tomimura Y."/>
            <person name="Tsolas J.M."/>
            <person name="Valente V.L."/>
            <person name="Venter E."/>
            <person name="Venter J.C."/>
            <person name="Vicario S."/>
            <person name="Vieira F.G."/>
            <person name="Vilella A.J."/>
            <person name="Villasante A."/>
            <person name="Walenz B."/>
            <person name="Wang J."/>
            <person name="Wasserman M."/>
            <person name="Watts T."/>
            <person name="Wilson D."/>
            <person name="Wilson R.K."/>
            <person name="Wing R.A."/>
            <person name="Wolfner M.F."/>
            <person name="Wong A."/>
            <person name="Wong G.K."/>
            <person name="Wu C.I."/>
            <person name="Wu G."/>
            <person name="Yamamoto D."/>
            <person name="Yang H.P."/>
            <person name="Yang S.P."/>
            <person name="Yorke J.A."/>
            <person name="Yoshida K."/>
            <person name="Zdobnov E."/>
            <person name="Zhang P."/>
            <person name="Zhang Y."/>
            <person name="Zimin A.V."/>
            <person name="Baldwin J."/>
            <person name="Abdouelleil A."/>
            <person name="Abdulkadir J."/>
            <person name="Abebe A."/>
            <person name="Abera B."/>
            <person name="Abreu J."/>
            <person name="Acer S.C."/>
            <person name="Aftuck L."/>
            <person name="Alexander A."/>
            <person name="An P."/>
            <person name="Anderson E."/>
            <person name="Anderson S."/>
            <person name="Arachi H."/>
            <person name="Azer M."/>
            <person name="Bachantsang P."/>
            <person name="Barry A."/>
            <person name="Bayul T."/>
            <person name="Berlin A."/>
            <person name="Bessette D."/>
            <person name="Bloom T."/>
            <person name="Blye J."/>
            <person name="Boguslavskiy L."/>
            <person name="Bonnet C."/>
            <person name="Boukhgalter B."/>
            <person name="Bourzgui I."/>
            <person name="Brown A."/>
            <person name="Cahill P."/>
            <person name="Channer S."/>
            <person name="Cheshatsang Y."/>
            <person name="Chuda L."/>
            <person name="Citroen M."/>
            <person name="Collymore A."/>
            <person name="Cooke P."/>
            <person name="Costello M."/>
            <person name="D'Aco K."/>
            <person name="Daza R."/>
            <person name="De Haan G."/>
            <person name="DeGray S."/>
            <person name="DeMaso C."/>
            <person name="Dhargay N."/>
            <person name="Dooley K."/>
            <person name="Dooley E."/>
            <person name="Doricent M."/>
            <person name="Dorje P."/>
            <person name="Dorjee K."/>
            <person name="Dupes A."/>
            <person name="Elong R."/>
            <person name="Falk J."/>
            <person name="Farina A."/>
            <person name="Faro S."/>
            <person name="Ferguson D."/>
            <person name="Fisher S."/>
            <person name="Foley C.D."/>
            <person name="Franke A."/>
            <person name="Friedrich D."/>
            <person name="Gadbois L."/>
            <person name="Gearin G."/>
            <person name="Gearin C.R."/>
            <person name="Giannoukos G."/>
            <person name="Goode T."/>
            <person name="Graham J."/>
            <person name="Grandbois E."/>
            <person name="Grewal S."/>
            <person name="Gyaltsen K."/>
            <person name="Hafez N."/>
            <person name="Hagos B."/>
            <person name="Hall J."/>
            <person name="Henson C."/>
            <person name="Hollinger A."/>
            <person name="Honan T."/>
            <person name="Huard M.D."/>
            <person name="Hughes L."/>
            <person name="Hurhula B."/>
            <person name="Husby M.E."/>
            <person name="Kamat A."/>
            <person name="Kanga B."/>
            <person name="Kashin S."/>
            <person name="Khazanovich D."/>
            <person name="Kisner P."/>
            <person name="Lance K."/>
            <person name="Lara M."/>
            <person name="Lee W."/>
            <person name="Lennon N."/>
            <person name="Letendre F."/>
            <person name="LeVine R."/>
            <person name="Lipovsky A."/>
            <person name="Liu X."/>
            <person name="Liu J."/>
            <person name="Liu S."/>
            <person name="Lokyitsang T."/>
            <person name="Lokyitsang Y."/>
            <person name="Lubonja R."/>
            <person name="Lui A."/>
            <person name="MacDonald P."/>
            <person name="Magnisalis V."/>
            <person name="Maru K."/>
            <person name="Matthews C."/>
            <person name="McCusker W."/>
            <person name="McDonough S."/>
            <person name="Mehta T."/>
            <person name="Meldrim J."/>
            <person name="Meneus L."/>
            <person name="Mihai O."/>
            <person name="Mihalev A."/>
            <person name="Mihova T."/>
            <person name="Mittelman R."/>
            <person name="Mlenga V."/>
            <person name="Montmayeur A."/>
            <person name="Mulrain L."/>
            <person name="Navidi A."/>
            <person name="Naylor J."/>
            <person name="Negash T."/>
            <person name="Nguyen T."/>
            <person name="Nguyen N."/>
            <person name="Nicol R."/>
            <person name="Norbu C."/>
            <person name="Norbu N."/>
            <person name="Novod N."/>
            <person name="O'Neill B."/>
            <person name="Osman S."/>
            <person name="Markiewicz E."/>
            <person name="Oyono O.L."/>
            <person name="Patti C."/>
            <person name="Phunkhang P."/>
            <person name="Pierre F."/>
            <person name="Priest M."/>
            <person name="Raghuraman S."/>
            <person name="Rege F."/>
            <person name="Reyes R."/>
            <person name="Rise C."/>
            <person name="Rogov P."/>
            <person name="Ross K."/>
            <person name="Ryan E."/>
            <person name="Settipalli S."/>
            <person name="Shea T."/>
            <person name="Sherpa N."/>
            <person name="Shi L."/>
            <person name="Shih D."/>
            <person name="Sparrow T."/>
            <person name="Spaulding J."/>
            <person name="Stalker J."/>
            <person name="Stange-Thomann N."/>
            <person name="Stavropoulos S."/>
            <person name="Stone C."/>
            <person name="Strader C."/>
            <person name="Tesfaye S."/>
            <person name="Thomson T."/>
            <person name="Thoulutsang Y."/>
            <person name="Thoulutsang D."/>
            <person name="Topham K."/>
            <person name="Topping I."/>
            <person name="Tsamla T."/>
            <person name="Vassiliev H."/>
            <person name="Vo A."/>
            <person name="Wangchuk T."/>
            <person name="Wangdi T."/>
            <person name="Weiand M."/>
            <person name="Wilkinson J."/>
            <person name="Wilson A."/>
            <person name="Yadav S."/>
            <person name="Young G."/>
            <person name="Yu Q."/>
            <person name="Zembek L."/>
            <person name="Zhong D."/>
            <person name="Zimmer A."/>
            <person name="Zwirko Z."/>
            <person name="Jaffe D.B."/>
            <person name="Alvarez P."/>
            <person name="Brockman W."/>
            <person name="Butler J."/>
            <person name="Chin C."/>
            <person name="Gnerre S."/>
            <person name="Grabherr M."/>
            <person name="Kleber M."/>
            <person name="Mauceli E."/>
            <person name="MacCallum I."/>
        </authorList>
    </citation>
    <scope>NUCLEOTIDE SEQUENCE [LARGE SCALE GENOMIC DNA]</scope>
    <source>
        <strain evidence="2">Tucson 15287-2541.00</strain>
    </source>
</reference>
<dbReference type="PANTHER" id="PTHR21391:SF0">
    <property type="entry name" value="AT04489P-RELATED"/>
    <property type="match status" value="1"/>
</dbReference>